<evidence type="ECO:0000313" key="2">
    <source>
        <dbReference type="Proteomes" id="UP000239415"/>
    </source>
</evidence>
<reference evidence="1 2" key="1">
    <citation type="submission" date="2018-03" db="EMBL/GenBank/DDBJ databases">
        <title>Genomic Encyclopedia of Archaeal and Bacterial Type Strains, Phase II (KMG-II): from individual species to whole genera.</title>
        <authorList>
            <person name="Goeker M."/>
        </authorList>
    </citation>
    <scope>NUCLEOTIDE SEQUENCE [LARGE SCALE GENOMIC DNA]</scope>
    <source>
        <strain evidence="1 2">DSM 43146</strain>
    </source>
</reference>
<proteinExistence type="predicted"/>
<evidence type="ECO:0000313" key="1">
    <source>
        <dbReference type="EMBL" id="PRX22969.1"/>
    </source>
</evidence>
<accession>A0A2T0KHP5</accession>
<dbReference type="Proteomes" id="UP000239415">
    <property type="component" value="Unassembled WGS sequence"/>
</dbReference>
<protein>
    <submittedName>
        <fullName evidence="1">Uncharacterized protein</fullName>
    </submittedName>
</protein>
<name>A0A2T0KHP5_9ACTN</name>
<dbReference type="AlphaFoldDB" id="A0A2T0KHP5"/>
<sequence length="125" mass="12293">MVAPGFLVVLDGMIGICGGGPLVSGPGEIMTAGRVPVRGRGAGPALLGEGGGPARRLLVGDHRRVAGRAGGASSLVDLLCSLVRLGCTLTGAFSSPVGVFRQLVPGSVVRCHVVTIPAFPTGGPG</sequence>
<gene>
    <name evidence="1" type="ORF">CLV67_104497</name>
</gene>
<organism evidence="1 2">
    <name type="scientific">Actinoplanes italicus</name>
    <dbReference type="NCBI Taxonomy" id="113567"/>
    <lineage>
        <taxon>Bacteria</taxon>
        <taxon>Bacillati</taxon>
        <taxon>Actinomycetota</taxon>
        <taxon>Actinomycetes</taxon>
        <taxon>Micromonosporales</taxon>
        <taxon>Micromonosporaceae</taxon>
        <taxon>Actinoplanes</taxon>
    </lineage>
</organism>
<keyword evidence="2" id="KW-1185">Reference proteome</keyword>
<comment type="caution">
    <text evidence="1">The sequence shown here is derived from an EMBL/GenBank/DDBJ whole genome shotgun (WGS) entry which is preliminary data.</text>
</comment>
<dbReference type="EMBL" id="PVMZ01000004">
    <property type="protein sequence ID" value="PRX22969.1"/>
    <property type="molecule type" value="Genomic_DNA"/>
</dbReference>